<evidence type="ECO:0000313" key="2">
    <source>
        <dbReference type="EMBL" id="GBP05857.1"/>
    </source>
</evidence>
<dbReference type="EMBL" id="BGZK01000019">
    <property type="protein sequence ID" value="GBP05857.1"/>
    <property type="molecule type" value="Genomic_DNA"/>
</dbReference>
<sequence>MEVGIECETKIRIRRVTVVRKKNSIGIKIKSGTDDDSGIRIGIYFDRDRVWNRIKSGITIGIESETKWHRERDRGEIREQDSERDHDGKCDRSMYKMKGFVLGPREEGGYNMKGVIIFNVERL</sequence>
<protein>
    <submittedName>
        <fullName evidence="2">Uncharacterized protein</fullName>
    </submittedName>
</protein>
<proteinExistence type="predicted"/>
<gene>
    <name evidence="2" type="ORF">EVAR_5145_1</name>
</gene>
<dbReference type="AlphaFoldDB" id="A0A4C1SX50"/>
<comment type="caution">
    <text evidence="2">The sequence shown here is derived from an EMBL/GenBank/DDBJ whole genome shotgun (WGS) entry which is preliminary data.</text>
</comment>
<dbReference type="Proteomes" id="UP000299102">
    <property type="component" value="Unassembled WGS sequence"/>
</dbReference>
<evidence type="ECO:0000313" key="3">
    <source>
        <dbReference type="Proteomes" id="UP000299102"/>
    </source>
</evidence>
<name>A0A4C1SX50_EUMVA</name>
<keyword evidence="3" id="KW-1185">Reference proteome</keyword>
<reference evidence="2 3" key="1">
    <citation type="journal article" date="2019" name="Commun. Biol.">
        <title>The bagworm genome reveals a unique fibroin gene that provides high tensile strength.</title>
        <authorList>
            <person name="Kono N."/>
            <person name="Nakamura H."/>
            <person name="Ohtoshi R."/>
            <person name="Tomita M."/>
            <person name="Numata K."/>
            <person name="Arakawa K."/>
        </authorList>
    </citation>
    <scope>NUCLEOTIDE SEQUENCE [LARGE SCALE GENOMIC DNA]</scope>
</reference>
<organism evidence="2 3">
    <name type="scientific">Eumeta variegata</name>
    <name type="common">Bagworm moth</name>
    <name type="synonym">Eumeta japonica</name>
    <dbReference type="NCBI Taxonomy" id="151549"/>
    <lineage>
        <taxon>Eukaryota</taxon>
        <taxon>Metazoa</taxon>
        <taxon>Ecdysozoa</taxon>
        <taxon>Arthropoda</taxon>
        <taxon>Hexapoda</taxon>
        <taxon>Insecta</taxon>
        <taxon>Pterygota</taxon>
        <taxon>Neoptera</taxon>
        <taxon>Endopterygota</taxon>
        <taxon>Lepidoptera</taxon>
        <taxon>Glossata</taxon>
        <taxon>Ditrysia</taxon>
        <taxon>Tineoidea</taxon>
        <taxon>Psychidae</taxon>
        <taxon>Oiketicinae</taxon>
        <taxon>Eumeta</taxon>
    </lineage>
</organism>
<accession>A0A4C1SX50</accession>
<feature type="region of interest" description="Disordered" evidence="1">
    <location>
        <begin position="69"/>
        <end position="91"/>
    </location>
</feature>
<evidence type="ECO:0000256" key="1">
    <source>
        <dbReference type="SAM" id="MobiDB-lite"/>
    </source>
</evidence>